<accession>A0ABS6KEG4</accession>
<keyword evidence="5" id="KW-1185">Reference proteome</keyword>
<dbReference type="SUPFAM" id="SSF46785">
    <property type="entry name" value="Winged helix' DNA-binding domain"/>
    <property type="match status" value="1"/>
</dbReference>
<comment type="caution">
    <text evidence="4">The sequence shown here is derived from an EMBL/GenBank/DDBJ whole genome shotgun (WGS) entry which is preliminary data.</text>
</comment>
<organism evidence="4 5">
    <name type="scientific">Diplocloster modestus</name>
    <dbReference type="NCBI Taxonomy" id="2850322"/>
    <lineage>
        <taxon>Bacteria</taxon>
        <taxon>Bacillati</taxon>
        <taxon>Bacillota</taxon>
        <taxon>Clostridia</taxon>
        <taxon>Lachnospirales</taxon>
        <taxon>Lachnospiraceae</taxon>
        <taxon>Diplocloster</taxon>
    </lineage>
</organism>
<proteinExistence type="predicted"/>
<name>A0ABS6KEG4_9FIRM</name>
<evidence type="ECO:0000256" key="2">
    <source>
        <dbReference type="ARBA" id="ARBA00023163"/>
    </source>
</evidence>
<evidence type="ECO:0000313" key="4">
    <source>
        <dbReference type="EMBL" id="MBU9728878.1"/>
    </source>
</evidence>
<dbReference type="Proteomes" id="UP001314681">
    <property type="component" value="Unassembled WGS sequence"/>
</dbReference>
<dbReference type="EMBL" id="JAHQCX010000025">
    <property type="protein sequence ID" value="MBU9728878.1"/>
    <property type="molecule type" value="Genomic_DNA"/>
</dbReference>
<evidence type="ECO:0000313" key="5">
    <source>
        <dbReference type="Proteomes" id="UP001314681"/>
    </source>
</evidence>
<reference evidence="4 5" key="1">
    <citation type="submission" date="2021-06" db="EMBL/GenBank/DDBJ databases">
        <title>Description of novel taxa of the family Lachnospiraceae.</title>
        <authorList>
            <person name="Chaplin A.V."/>
            <person name="Sokolova S.R."/>
            <person name="Pikina A.P."/>
            <person name="Korzhanova M."/>
            <person name="Belova V."/>
            <person name="Korostin D."/>
            <person name="Efimov B.A."/>
        </authorList>
    </citation>
    <scope>NUCLEOTIDE SEQUENCE [LARGE SCALE GENOMIC DNA]</scope>
    <source>
        <strain evidence="4 5">ASD4241</strain>
    </source>
</reference>
<dbReference type="PROSITE" id="PS51000">
    <property type="entry name" value="HTH_DEOR_2"/>
    <property type="match status" value="1"/>
</dbReference>
<evidence type="ECO:0000259" key="3">
    <source>
        <dbReference type="PROSITE" id="PS51000"/>
    </source>
</evidence>
<evidence type="ECO:0000256" key="1">
    <source>
        <dbReference type="ARBA" id="ARBA00023015"/>
    </source>
</evidence>
<keyword evidence="2" id="KW-0804">Transcription</keyword>
<dbReference type="Pfam" id="PF08220">
    <property type="entry name" value="HTH_DeoR"/>
    <property type="match status" value="1"/>
</dbReference>
<protein>
    <submittedName>
        <fullName evidence="4">DeoR family transcriptional regulator</fullName>
    </submittedName>
</protein>
<dbReference type="RefSeq" id="WP_158350957.1">
    <property type="nucleotide sequence ID" value="NZ_JAHQCX010000025.1"/>
</dbReference>
<keyword evidence="1" id="KW-0805">Transcription regulation</keyword>
<sequence>MTELLDLIREGRAWSIEDLAAHFHTTPDDIRRQMEFLEHTGCIRRVTGCGHNCQGCASHCSAGINPDGFPAFWEILEH</sequence>
<dbReference type="InterPro" id="IPR001034">
    <property type="entry name" value="DeoR_HTH"/>
</dbReference>
<dbReference type="InterPro" id="IPR036390">
    <property type="entry name" value="WH_DNA-bd_sf"/>
</dbReference>
<dbReference type="InterPro" id="IPR036388">
    <property type="entry name" value="WH-like_DNA-bd_sf"/>
</dbReference>
<dbReference type="Gene3D" id="1.10.10.10">
    <property type="entry name" value="Winged helix-like DNA-binding domain superfamily/Winged helix DNA-binding domain"/>
    <property type="match status" value="1"/>
</dbReference>
<feature type="domain" description="HTH deoR-type" evidence="3">
    <location>
        <begin position="1"/>
        <end position="52"/>
    </location>
</feature>
<gene>
    <name evidence="4" type="ORF">KTH90_23075</name>
</gene>